<reference evidence="4 5" key="1">
    <citation type="submission" date="2014-04" db="EMBL/GenBank/DDBJ databases">
        <authorList>
            <consortium name="DOE Joint Genome Institute"/>
            <person name="Kuo A."/>
            <person name="Zuccaro A."/>
            <person name="Kohler A."/>
            <person name="Nagy L.G."/>
            <person name="Floudas D."/>
            <person name="Copeland A."/>
            <person name="Barry K.W."/>
            <person name="Cichocki N."/>
            <person name="Veneault-Fourrey C."/>
            <person name="LaButti K."/>
            <person name="Lindquist E.A."/>
            <person name="Lipzen A."/>
            <person name="Lundell T."/>
            <person name="Morin E."/>
            <person name="Murat C."/>
            <person name="Sun H."/>
            <person name="Tunlid A."/>
            <person name="Henrissat B."/>
            <person name="Grigoriev I.V."/>
            <person name="Hibbett D.S."/>
            <person name="Martin F."/>
            <person name="Nordberg H.P."/>
            <person name="Cantor M.N."/>
            <person name="Hua S.X."/>
        </authorList>
    </citation>
    <scope>NUCLEOTIDE SEQUENCE [LARGE SCALE GENOMIC DNA]</scope>
    <source>
        <strain evidence="4 5">MAFF 305830</strain>
    </source>
</reference>
<reference evidence="5" key="2">
    <citation type="submission" date="2015-01" db="EMBL/GenBank/DDBJ databases">
        <title>Evolutionary Origins and Diversification of the Mycorrhizal Mutualists.</title>
        <authorList>
            <consortium name="DOE Joint Genome Institute"/>
            <consortium name="Mycorrhizal Genomics Consortium"/>
            <person name="Kohler A."/>
            <person name="Kuo A."/>
            <person name="Nagy L.G."/>
            <person name="Floudas D."/>
            <person name="Copeland A."/>
            <person name="Barry K.W."/>
            <person name="Cichocki N."/>
            <person name="Veneault-Fourrey C."/>
            <person name="LaButti K."/>
            <person name="Lindquist E.A."/>
            <person name="Lipzen A."/>
            <person name="Lundell T."/>
            <person name="Morin E."/>
            <person name="Murat C."/>
            <person name="Riley R."/>
            <person name="Ohm R."/>
            <person name="Sun H."/>
            <person name="Tunlid A."/>
            <person name="Henrissat B."/>
            <person name="Grigoriev I.V."/>
            <person name="Hibbett D.S."/>
            <person name="Martin F."/>
        </authorList>
    </citation>
    <scope>NUCLEOTIDE SEQUENCE [LARGE SCALE GENOMIC DNA]</scope>
    <source>
        <strain evidence="5">MAFF 305830</strain>
    </source>
</reference>
<dbReference type="InterPro" id="IPR000253">
    <property type="entry name" value="FHA_dom"/>
</dbReference>
<evidence type="ECO:0000313" key="4">
    <source>
        <dbReference type="EMBL" id="KIM24118.1"/>
    </source>
</evidence>
<dbReference type="PROSITE" id="PS00107">
    <property type="entry name" value="PROTEIN_KINASE_ATP"/>
    <property type="match status" value="1"/>
</dbReference>
<evidence type="ECO:0000256" key="1">
    <source>
        <dbReference type="ARBA" id="ARBA00005575"/>
    </source>
</evidence>
<dbReference type="Proteomes" id="UP000054097">
    <property type="component" value="Unassembled WGS sequence"/>
</dbReference>
<dbReference type="InterPro" id="IPR017441">
    <property type="entry name" value="Protein_kinase_ATP_BS"/>
</dbReference>
<sequence length="401" mass="44319">MQPTVVYANFPGRHPSSDYVINHLAVSGKHCTIHAVLADTGTISIVCQDSSKYGIVVNGHSFKGHQSILLMDGDKLELPNSQIFTCENVANRGRYVSQPQGTQVGIKSVGSYTITNRKLGSGAYSSVLLAIDRSARRQAACKTIVRKTQADIADVLREVQLLQKLNHPNINAIFDFETSGEHLYIFLELATGGDLFSYMAKNGTLCEGEAKFISYQLMQGLTPPQPENVLLANPGQYPRVLIADFGLAKERAFEPTGNVAGTVSYLPPEAVMAITLKNKYSTEGGDSWSLGVIIFIMLQGFHPFDPRHTSTQVSLYPVNNLGQELLAEHSEELVRRRIVQKQALFDPDQWLDLTLARDLISKLLVQDIKARQTARESLEHSWIKVDETSLSKAHKKLVASR</sequence>
<comment type="similarity">
    <text evidence="1">Belongs to the protein kinase superfamily. CAMK Ser/Thr protein kinase family. CHEK2 subfamily.</text>
</comment>
<dbReference type="Gene3D" id="2.60.200.20">
    <property type="match status" value="1"/>
</dbReference>
<dbReference type="STRING" id="933852.A0A0C2WCH5"/>
<evidence type="ECO:0000259" key="3">
    <source>
        <dbReference type="PROSITE" id="PS50011"/>
    </source>
</evidence>
<keyword evidence="5" id="KW-1185">Reference proteome</keyword>
<keyword evidence="2" id="KW-0067">ATP-binding</keyword>
<dbReference type="Gene3D" id="3.30.200.20">
    <property type="entry name" value="Phosphorylase Kinase, domain 1"/>
    <property type="match status" value="1"/>
</dbReference>
<gene>
    <name evidence="4" type="ORF">M408DRAFT_76362</name>
</gene>
<dbReference type="InterPro" id="IPR000719">
    <property type="entry name" value="Prot_kinase_dom"/>
</dbReference>
<protein>
    <recommendedName>
        <fullName evidence="3">Protein kinase domain-containing protein</fullName>
    </recommendedName>
</protein>
<organism evidence="4 5">
    <name type="scientific">Serendipita vermifera MAFF 305830</name>
    <dbReference type="NCBI Taxonomy" id="933852"/>
    <lineage>
        <taxon>Eukaryota</taxon>
        <taxon>Fungi</taxon>
        <taxon>Dikarya</taxon>
        <taxon>Basidiomycota</taxon>
        <taxon>Agaricomycotina</taxon>
        <taxon>Agaricomycetes</taxon>
        <taxon>Sebacinales</taxon>
        <taxon>Serendipitaceae</taxon>
        <taxon>Serendipita</taxon>
    </lineage>
</organism>
<dbReference type="InterPro" id="IPR008984">
    <property type="entry name" value="SMAD_FHA_dom_sf"/>
</dbReference>
<dbReference type="SUPFAM" id="SSF56112">
    <property type="entry name" value="Protein kinase-like (PK-like)"/>
    <property type="match status" value="1"/>
</dbReference>
<dbReference type="PANTHER" id="PTHR24347">
    <property type="entry name" value="SERINE/THREONINE-PROTEIN KINASE"/>
    <property type="match status" value="1"/>
</dbReference>
<dbReference type="SUPFAM" id="SSF49879">
    <property type="entry name" value="SMAD/FHA domain"/>
    <property type="match status" value="1"/>
</dbReference>
<dbReference type="InterPro" id="IPR011009">
    <property type="entry name" value="Kinase-like_dom_sf"/>
</dbReference>
<evidence type="ECO:0000256" key="2">
    <source>
        <dbReference type="PROSITE-ProRule" id="PRU10141"/>
    </source>
</evidence>
<keyword evidence="2" id="KW-0547">Nucleotide-binding</keyword>
<dbReference type="Pfam" id="PF00069">
    <property type="entry name" value="Pkinase"/>
    <property type="match status" value="2"/>
</dbReference>
<feature type="binding site" evidence="2">
    <location>
        <position position="147"/>
    </location>
    <ligand>
        <name>ATP</name>
        <dbReference type="ChEBI" id="CHEBI:30616"/>
    </ligand>
</feature>
<dbReference type="GO" id="GO:0004672">
    <property type="term" value="F:protein kinase activity"/>
    <property type="evidence" value="ECO:0007669"/>
    <property type="project" value="InterPro"/>
</dbReference>
<feature type="domain" description="Protein kinase" evidence="3">
    <location>
        <begin position="113"/>
        <end position="383"/>
    </location>
</feature>
<dbReference type="Gene3D" id="1.10.510.10">
    <property type="entry name" value="Transferase(Phosphotransferase) domain 1"/>
    <property type="match status" value="1"/>
</dbReference>
<dbReference type="GO" id="GO:0005524">
    <property type="term" value="F:ATP binding"/>
    <property type="evidence" value="ECO:0007669"/>
    <property type="project" value="UniProtKB-UniRule"/>
</dbReference>
<dbReference type="OrthoDB" id="40902at2759"/>
<name>A0A0C2WCH5_SERVB</name>
<dbReference type="AlphaFoldDB" id="A0A0C2WCH5"/>
<accession>A0A0C2WCH5</accession>
<dbReference type="PROSITE" id="PS50011">
    <property type="entry name" value="PROTEIN_KINASE_DOM"/>
    <property type="match status" value="1"/>
</dbReference>
<evidence type="ECO:0000313" key="5">
    <source>
        <dbReference type="Proteomes" id="UP000054097"/>
    </source>
</evidence>
<dbReference type="HOGENOM" id="CLU_000288_63_10_1"/>
<proteinExistence type="inferred from homology"/>
<dbReference type="Pfam" id="PF00498">
    <property type="entry name" value="FHA"/>
    <property type="match status" value="1"/>
</dbReference>
<dbReference type="EMBL" id="KN824327">
    <property type="protein sequence ID" value="KIM24118.1"/>
    <property type="molecule type" value="Genomic_DNA"/>
</dbReference>